<keyword evidence="5 8" id="KW-0472">Membrane</keyword>
<dbReference type="GO" id="GO:0005262">
    <property type="term" value="F:calcium channel activity"/>
    <property type="evidence" value="ECO:0007669"/>
    <property type="project" value="TreeGrafter"/>
</dbReference>
<dbReference type="RefSeq" id="XP_009532348.1">
    <property type="nucleotide sequence ID" value="XM_009534053.1"/>
</dbReference>
<reference evidence="11 12" key="1">
    <citation type="journal article" date="2006" name="Science">
        <title>Phytophthora genome sequences uncover evolutionary origins and mechanisms of pathogenesis.</title>
        <authorList>
            <person name="Tyler B.M."/>
            <person name="Tripathy S."/>
            <person name="Zhang X."/>
            <person name="Dehal P."/>
            <person name="Jiang R.H."/>
            <person name="Aerts A."/>
            <person name="Arredondo F.D."/>
            <person name="Baxter L."/>
            <person name="Bensasson D."/>
            <person name="Beynon J.L."/>
            <person name="Chapman J."/>
            <person name="Damasceno C.M."/>
            <person name="Dorrance A.E."/>
            <person name="Dou D."/>
            <person name="Dickerman A.W."/>
            <person name="Dubchak I.L."/>
            <person name="Garbelotto M."/>
            <person name="Gijzen M."/>
            <person name="Gordon S.G."/>
            <person name="Govers F."/>
            <person name="Grunwald N.J."/>
            <person name="Huang W."/>
            <person name="Ivors K.L."/>
            <person name="Jones R.W."/>
            <person name="Kamoun S."/>
            <person name="Krampis K."/>
            <person name="Lamour K.H."/>
            <person name="Lee M.K."/>
            <person name="McDonald W.H."/>
            <person name="Medina M."/>
            <person name="Meijer H.J."/>
            <person name="Nordberg E.K."/>
            <person name="Maclean D.J."/>
            <person name="Ospina-Giraldo M.D."/>
            <person name="Morris P.F."/>
            <person name="Phuntumart V."/>
            <person name="Putnam N.H."/>
            <person name="Rash S."/>
            <person name="Rose J.K."/>
            <person name="Sakihama Y."/>
            <person name="Salamov A.A."/>
            <person name="Savidor A."/>
            <person name="Scheuring C.F."/>
            <person name="Smith B.M."/>
            <person name="Sobral B.W."/>
            <person name="Terry A."/>
            <person name="Torto-Alalibo T.A."/>
            <person name="Win J."/>
            <person name="Xu Z."/>
            <person name="Zhang H."/>
            <person name="Grigoriev I.V."/>
            <person name="Rokhsar D.S."/>
            <person name="Boore J.L."/>
        </authorList>
    </citation>
    <scope>NUCLEOTIDE SEQUENCE [LARGE SCALE GENOMIC DNA]</scope>
    <source>
        <strain evidence="11 12">P6497</strain>
    </source>
</reference>
<dbReference type="AlphaFoldDB" id="G4ZYG3"/>
<evidence type="ECO:0000259" key="9">
    <source>
        <dbReference type="Pfam" id="PF08016"/>
    </source>
</evidence>
<dbReference type="PANTHER" id="PTHR10877">
    <property type="entry name" value="POLYCYSTIN FAMILY MEMBER"/>
    <property type="match status" value="1"/>
</dbReference>
<feature type="coiled-coil region" evidence="6">
    <location>
        <begin position="806"/>
        <end position="833"/>
    </location>
</feature>
<keyword evidence="4 8" id="KW-1133">Transmembrane helix</keyword>
<dbReference type="Pfam" id="PF20519">
    <property type="entry name" value="Polycystin_dom"/>
    <property type="match status" value="1"/>
</dbReference>
<feature type="transmembrane region" description="Helical" evidence="8">
    <location>
        <begin position="628"/>
        <end position="650"/>
    </location>
</feature>
<feature type="region of interest" description="Disordered" evidence="7">
    <location>
        <begin position="728"/>
        <end position="795"/>
    </location>
</feature>
<evidence type="ECO:0000256" key="1">
    <source>
        <dbReference type="ARBA" id="ARBA00004141"/>
    </source>
</evidence>
<feature type="transmembrane region" description="Helical" evidence="8">
    <location>
        <begin position="504"/>
        <end position="524"/>
    </location>
</feature>
<dbReference type="Gene3D" id="1.10.287.70">
    <property type="match status" value="1"/>
</dbReference>
<feature type="domain" description="Polycystin cation channel PKD1/PKD2" evidence="9">
    <location>
        <begin position="488"/>
        <end position="653"/>
    </location>
</feature>
<evidence type="ECO:0000256" key="4">
    <source>
        <dbReference type="ARBA" id="ARBA00022989"/>
    </source>
</evidence>
<sequence length="884" mass="96750">MGDGGAARRRRGTGFPSQRERLDPADDTDETETISSGEVAHGGDRDDLKLQQDNQASDSWHHRHSANLSASTPSHRRARVSVEAVQSLDELTKISSIAAAVSLQRCGDGSIGGGGIAQEGNEWLSCTNSVEDTWWLSTLNGYAYDRLYRFMRATTIRYLETVFAVSGSGASKTFAEISNAQEYYDWLKGPFISIAYSSDSAAGSSTLSSNRIVGGIRIGQLRVDTFNCSSRVTPFFSWTESSTDDGAYYCYGSSDGDFSSSYEASDPIQVDNSDVYTFEGLNDTDTDTERSAFFSTMSVSSAQYSLPAPAYSVVLPRSNEDQAISILNALSVNGYIDGQSRAVMVDLSLFNAMLRHIVALRFMVELPASGGAIASLSAGVAPLKSSFLLDADHWFSSACHIIVIIFYAYFFLDEVLALARSRSRQWQYQAIWQRSSLYKSRSRSKTRPSPLHQRHGSGVRLFGLLCFTCAWLLRLVAMVKRPSELPLDSDKFVPLRPYVETFRASQLALGASICLAWIELLLMLRVSRPVDLLARAVVCAAPQLFVLLIVMALVVMGYASACLVVLGAQSSLFQSLPEAVRSLVAILLQTGTGAASGSSGLSALLGFSAASYGEIGHDAAGTSTLRTLLLACFLLFNVFVAANLFLVVVYEGYLKAKRELDVDRQRLRASQREKRNNEGEDDDGLEAAPLHLDLKREAVEYGRVFTTKVLTILPLRLKMMTKWRKAPEMQSSVLPADVDTSPSKDTLKQEESGDDDEEDDRGLAGERWNRLRHTPHSNRYARSSPRNSYGVSRERSDNSMVLQGMVLQLALQNEELLRAVNELKQDVQALQRGGDVSASDRDVLRRGSAIPTIAARGPKQRKASVASSGSALVTIPDAPNNQLL</sequence>
<evidence type="ECO:0000313" key="12">
    <source>
        <dbReference type="Proteomes" id="UP000002640"/>
    </source>
</evidence>
<feature type="region of interest" description="Disordered" evidence="7">
    <location>
        <begin position="1"/>
        <end position="77"/>
    </location>
</feature>
<dbReference type="InterPro" id="IPR051223">
    <property type="entry name" value="Polycystin"/>
</dbReference>
<evidence type="ECO:0000256" key="7">
    <source>
        <dbReference type="SAM" id="MobiDB-lite"/>
    </source>
</evidence>
<proteinExistence type="inferred from homology"/>
<comment type="subcellular location">
    <subcellularLocation>
        <location evidence="1">Membrane</location>
        <topology evidence="1">Multi-pass membrane protein</topology>
    </subcellularLocation>
</comment>
<feature type="transmembrane region" description="Helical" evidence="8">
    <location>
        <begin position="544"/>
        <end position="568"/>
    </location>
</feature>
<dbReference type="GO" id="GO:0050982">
    <property type="term" value="P:detection of mechanical stimulus"/>
    <property type="evidence" value="ECO:0007669"/>
    <property type="project" value="TreeGrafter"/>
</dbReference>
<dbReference type="EMBL" id="JH159157">
    <property type="protein sequence ID" value="EGZ12015.1"/>
    <property type="molecule type" value="Genomic_DNA"/>
</dbReference>
<evidence type="ECO:0000256" key="8">
    <source>
        <dbReference type="SAM" id="Phobius"/>
    </source>
</evidence>
<evidence type="ECO:0000256" key="5">
    <source>
        <dbReference type="ARBA" id="ARBA00023136"/>
    </source>
</evidence>
<dbReference type="GO" id="GO:0016020">
    <property type="term" value="C:membrane"/>
    <property type="evidence" value="ECO:0007669"/>
    <property type="project" value="UniProtKB-SubCell"/>
</dbReference>
<keyword evidence="3 8" id="KW-0812">Transmembrane</keyword>
<gene>
    <name evidence="11" type="ORF">PHYSODRAFT_336487</name>
</gene>
<feature type="compositionally biased region" description="Polar residues" evidence="7">
    <location>
        <begin position="780"/>
        <end position="790"/>
    </location>
</feature>
<organism evidence="11 12">
    <name type="scientific">Phytophthora sojae (strain P6497)</name>
    <name type="common">Soybean stem and root rot agent</name>
    <name type="synonym">Phytophthora megasperma f. sp. glycines</name>
    <dbReference type="NCBI Taxonomy" id="1094619"/>
    <lineage>
        <taxon>Eukaryota</taxon>
        <taxon>Sar</taxon>
        <taxon>Stramenopiles</taxon>
        <taxon>Oomycota</taxon>
        <taxon>Peronosporomycetes</taxon>
        <taxon>Peronosporales</taxon>
        <taxon>Peronosporaceae</taxon>
        <taxon>Phytophthora</taxon>
    </lineage>
</organism>
<dbReference type="PANTHER" id="PTHR10877:SF197">
    <property type="entry name" value="POLYCYSTIC KIDNEY DISEASE PROTEIN 1-LIKE 2"/>
    <property type="match status" value="1"/>
</dbReference>
<feature type="compositionally biased region" description="Basic and acidic residues" evidence="7">
    <location>
        <begin position="41"/>
        <end position="50"/>
    </location>
</feature>
<evidence type="ECO:0008006" key="13">
    <source>
        <dbReference type="Google" id="ProtNLM"/>
    </source>
</evidence>
<name>G4ZYG3_PHYSP</name>
<dbReference type="GeneID" id="20647207"/>
<feature type="transmembrane region" description="Helical" evidence="8">
    <location>
        <begin position="393"/>
        <end position="412"/>
    </location>
</feature>
<accession>G4ZYG3</accession>
<dbReference type="OMA" id="MGYASAC"/>
<keyword evidence="6" id="KW-0175">Coiled coil</keyword>
<evidence type="ECO:0000256" key="3">
    <source>
        <dbReference type="ARBA" id="ARBA00022692"/>
    </source>
</evidence>
<protein>
    <recommendedName>
        <fullName evidence="13">Polycystin cation channel PKD1/PKD2 domain-containing protein</fullName>
    </recommendedName>
</protein>
<dbReference type="InParanoid" id="G4ZYG3"/>
<keyword evidence="12" id="KW-1185">Reference proteome</keyword>
<dbReference type="Proteomes" id="UP000002640">
    <property type="component" value="Unassembled WGS sequence"/>
</dbReference>
<evidence type="ECO:0000256" key="6">
    <source>
        <dbReference type="SAM" id="Coils"/>
    </source>
</evidence>
<evidence type="ECO:0000256" key="2">
    <source>
        <dbReference type="ARBA" id="ARBA00007200"/>
    </source>
</evidence>
<feature type="domain" description="Polycystin" evidence="10">
    <location>
        <begin position="174"/>
        <end position="377"/>
    </location>
</feature>
<dbReference type="InterPro" id="IPR046791">
    <property type="entry name" value="Polycystin_dom"/>
</dbReference>
<evidence type="ECO:0000259" key="10">
    <source>
        <dbReference type="Pfam" id="PF20519"/>
    </source>
</evidence>
<dbReference type="InterPro" id="IPR013122">
    <property type="entry name" value="PKD1_2_channel"/>
</dbReference>
<dbReference type="KEGG" id="psoj:PHYSODRAFT_336487"/>
<feature type="transmembrane region" description="Helical" evidence="8">
    <location>
        <begin position="358"/>
        <end position="381"/>
    </location>
</feature>
<dbReference type="Pfam" id="PF08016">
    <property type="entry name" value="PKD_channel"/>
    <property type="match status" value="1"/>
</dbReference>
<feature type="transmembrane region" description="Helical" evidence="8">
    <location>
        <begin position="461"/>
        <end position="479"/>
    </location>
</feature>
<comment type="similarity">
    <text evidence="2">Belongs to the polycystin family.</text>
</comment>
<evidence type="ECO:0000313" key="11">
    <source>
        <dbReference type="EMBL" id="EGZ12015.1"/>
    </source>
</evidence>